<proteinExistence type="predicted"/>
<protein>
    <submittedName>
        <fullName evidence="1">Uncharacterized protein</fullName>
    </submittedName>
</protein>
<accession>A0ABT4RGG4</accession>
<dbReference type="Proteomes" id="UP001147700">
    <property type="component" value="Unassembled WGS sequence"/>
</dbReference>
<keyword evidence="2" id="KW-1185">Reference proteome</keyword>
<name>A0ABT4RGG4_9ACTN</name>
<dbReference type="EMBL" id="JAPCID010000010">
    <property type="protein sequence ID" value="MDA0137600.1"/>
    <property type="molecule type" value="Genomic_DNA"/>
</dbReference>
<evidence type="ECO:0000313" key="1">
    <source>
        <dbReference type="EMBL" id="MDA0137600.1"/>
    </source>
</evidence>
<organism evidence="1 2">
    <name type="scientific">Solirubrobacter deserti</name>
    <dbReference type="NCBI Taxonomy" id="2282478"/>
    <lineage>
        <taxon>Bacteria</taxon>
        <taxon>Bacillati</taxon>
        <taxon>Actinomycetota</taxon>
        <taxon>Thermoleophilia</taxon>
        <taxon>Solirubrobacterales</taxon>
        <taxon>Solirubrobacteraceae</taxon>
        <taxon>Solirubrobacter</taxon>
    </lineage>
</organism>
<sequence>MPRQLADIMAEYAVHEESRKPTLFTRDDAGHVRAHEFNEPDDDSAIRRVQGIVADSSGAVTGLMLLAFEPERVLITATDGATHIAAQSLVTGGVLGEWRELTPGDPTATFMVNVLRTALGQDTLTQRKGALDEVAMLRRALDGFLQRVDANGHLATGDGVLEADRLGLVELARDALALAVSHGRADRQLDDGLTLRRVPSRPADLT</sequence>
<reference evidence="1" key="1">
    <citation type="submission" date="2022-10" db="EMBL/GenBank/DDBJ databases">
        <title>The WGS of Solirubrobacter sp. CPCC 204708.</title>
        <authorList>
            <person name="Jiang Z."/>
        </authorList>
    </citation>
    <scope>NUCLEOTIDE SEQUENCE</scope>
    <source>
        <strain evidence="1">CPCC 204708</strain>
    </source>
</reference>
<comment type="caution">
    <text evidence="1">The sequence shown here is derived from an EMBL/GenBank/DDBJ whole genome shotgun (WGS) entry which is preliminary data.</text>
</comment>
<dbReference type="RefSeq" id="WP_202957282.1">
    <property type="nucleotide sequence ID" value="NZ_JAPCID010000010.1"/>
</dbReference>
<evidence type="ECO:0000313" key="2">
    <source>
        <dbReference type="Proteomes" id="UP001147700"/>
    </source>
</evidence>
<gene>
    <name evidence="1" type="ORF">OJ962_08840</name>
</gene>